<dbReference type="InterPro" id="IPR035892">
    <property type="entry name" value="C2_domain_sf"/>
</dbReference>
<protein>
    <recommendedName>
        <fullName evidence="3">C2 DOCK-type domain-containing protein</fullName>
    </recommendedName>
</protein>
<dbReference type="Gene3D" id="2.60.40.150">
    <property type="entry name" value="C2 domain"/>
    <property type="match status" value="1"/>
</dbReference>
<organism evidence="4 5">
    <name type="scientific">Triparma retinervis</name>
    <dbReference type="NCBI Taxonomy" id="2557542"/>
    <lineage>
        <taxon>Eukaryota</taxon>
        <taxon>Sar</taxon>
        <taxon>Stramenopiles</taxon>
        <taxon>Ochrophyta</taxon>
        <taxon>Bolidophyceae</taxon>
        <taxon>Parmales</taxon>
        <taxon>Triparmaceae</taxon>
        <taxon>Triparma</taxon>
    </lineage>
</organism>
<dbReference type="EMBL" id="BRXZ01000067">
    <property type="protein sequence ID" value="GMI04195.1"/>
    <property type="molecule type" value="Genomic_DNA"/>
</dbReference>
<feature type="compositionally biased region" description="Polar residues" evidence="2">
    <location>
        <begin position="469"/>
        <end position="488"/>
    </location>
</feature>
<name>A0A9W7F5G6_9STRA</name>
<feature type="region of interest" description="Disordered" evidence="2">
    <location>
        <begin position="271"/>
        <end position="297"/>
    </location>
</feature>
<evidence type="ECO:0000256" key="2">
    <source>
        <dbReference type="SAM" id="MobiDB-lite"/>
    </source>
</evidence>
<feature type="compositionally biased region" description="Low complexity" evidence="2">
    <location>
        <begin position="489"/>
        <end position="500"/>
    </location>
</feature>
<dbReference type="AlphaFoldDB" id="A0A9W7F5G6"/>
<keyword evidence="5" id="KW-1185">Reference proteome</keyword>
<sequence length="596" mass="64359">MRPDDPSVTNAYEIYELRAFPFITAKSDSQGGTSSSASSTTALARVPSFNPPSFSIPYTSLTNDPPRQEDLGIFDTREELDREKHCEIEREIAEGFEVDLFGKFGRSAGGFAASGNARGRELEGGFGRLLKDPSEMMKFVEIRPVAIFSIPANLPSDHVYAIVVISKVLSASSDLETSSKPAHRFPSFPTRAPSGPSPLIRFLSPFSVATISLSSHLNTTERGGKVHVPIYKFVGGEDPMRDVVLSRGELFKGGKASFFIPFKASNPSFPPPTHLKSIASNSTATTTDSSPSTPTSPQMTFELHPFLPLPTSPTFQPQPHLYMSYANSFLVSPLSLINPTKRNIVLRLTLRRGTLSPTNDSMIILSPPLRCLQNPRFSGSRMCNYGYSSCTYHSTSPTFLDEFKLVLPDSLDGHKQGDLCIVVEVFHVKVKESTKRKKSKRGSASGSNLEDSTTTTTTTTSSSSSSFSIPNFQSLRAASSEDTVNTHDTTASYGSSSTSTNCPPSLNSHQSGSYADEIPFPSNLVEFQGAGILPLVPSFSLLPNGTYTISVSYHLNTQPVNPASSSSLSASSDSSIRAQTPLPQLPFPLSSASFPL</sequence>
<evidence type="ECO:0000256" key="1">
    <source>
        <dbReference type="PROSITE-ProRule" id="PRU00983"/>
    </source>
</evidence>
<gene>
    <name evidence="4" type="ORF">TrRE_jg1813</name>
</gene>
<evidence type="ECO:0000313" key="4">
    <source>
        <dbReference type="EMBL" id="GMI04195.1"/>
    </source>
</evidence>
<feature type="compositionally biased region" description="Polar residues" evidence="2">
    <location>
        <begin position="501"/>
        <end position="513"/>
    </location>
</feature>
<dbReference type="InterPro" id="IPR027007">
    <property type="entry name" value="C2_DOCK-type_domain"/>
</dbReference>
<feature type="region of interest" description="Disordered" evidence="2">
    <location>
        <begin position="434"/>
        <end position="514"/>
    </location>
</feature>
<evidence type="ECO:0000259" key="3">
    <source>
        <dbReference type="PROSITE" id="PS51650"/>
    </source>
</evidence>
<comment type="caution">
    <text evidence="4">The sequence shown here is derived from an EMBL/GenBank/DDBJ whole genome shotgun (WGS) entry which is preliminary data.</text>
</comment>
<dbReference type="Proteomes" id="UP001165082">
    <property type="component" value="Unassembled WGS sequence"/>
</dbReference>
<feature type="compositionally biased region" description="Low complexity" evidence="2">
    <location>
        <begin position="280"/>
        <end position="297"/>
    </location>
</feature>
<feature type="compositionally biased region" description="Low complexity" evidence="2">
    <location>
        <begin position="563"/>
        <end position="575"/>
    </location>
</feature>
<feature type="region of interest" description="Disordered" evidence="2">
    <location>
        <begin position="562"/>
        <end position="582"/>
    </location>
</feature>
<dbReference type="GO" id="GO:0005085">
    <property type="term" value="F:guanyl-nucleotide exchange factor activity"/>
    <property type="evidence" value="ECO:0007669"/>
    <property type="project" value="InterPro"/>
</dbReference>
<feature type="compositionally biased region" description="Low complexity" evidence="2">
    <location>
        <begin position="442"/>
        <end position="468"/>
    </location>
</feature>
<comment type="similarity">
    <text evidence="1">Belongs to the DOCK family.</text>
</comment>
<dbReference type="InterPro" id="IPR026791">
    <property type="entry name" value="DOCK"/>
</dbReference>
<feature type="domain" description="C2 DOCK-type" evidence="3">
    <location>
        <begin position="326"/>
        <end position="596"/>
    </location>
</feature>
<evidence type="ECO:0000313" key="5">
    <source>
        <dbReference type="Proteomes" id="UP001165082"/>
    </source>
</evidence>
<dbReference type="PANTHER" id="PTHR23317">
    <property type="entry name" value="DEDICATOR OF CYTOKINESIS DOCK"/>
    <property type="match status" value="1"/>
</dbReference>
<reference evidence="4" key="1">
    <citation type="submission" date="2022-07" db="EMBL/GenBank/DDBJ databases">
        <title>Genome analysis of Parmales, a sister group of diatoms, reveals the evolutionary specialization of diatoms from phago-mixotrophs to photoautotrophs.</title>
        <authorList>
            <person name="Ban H."/>
            <person name="Sato S."/>
            <person name="Yoshikawa S."/>
            <person name="Kazumasa Y."/>
            <person name="Nakamura Y."/>
            <person name="Ichinomiya M."/>
            <person name="Saitoh K."/>
            <person name="Sato N."/>
            <person name="Blanc-Mathieu R."/>
            <person name="Endo H."/>
            <person name="Kuwata A."/>
            <person name="Ogata H."/>
        </authorList>
    </citation>
    <scope>NUCLEOTIDE SEQUENCE</scope>
</reference>
<accession>A0A9W7F5G6</accession>
<dbReference type="GO" id="GO:0007264">
    <property type="term" value="P:small GTPase-mediated signal transduction"/>
    <property type="evidence" value="ECO:0007669"/>
    <property type="project" value="InterPro"/>
</dbReference>
<proteinExistence type="inferred from homology"/>
<dbReference type="PANTHER" id="PTHR23317:SF76">
    <property type="entry name" value="LD20667P"/>
    <property type="match status" value="1"/>
</dbReference>
<dbReference type="PROSITE" id="PS51650">
    <property type="entry name" value="C2_DOCK"/>
    <property type="match status" value="1"/>
</dbReference>